<dbReference type="GO" id="GO:0070475">
    <property type="term" value="P:rRNA base methylation"/>
    <property type="evidence" value="ECO:0007669"/>
    <property type="project" value="TreeGrafter"/>
</dbReference>
<reference evidence="7 8" key="1">
    <citation type="journal article" date="2016" name="Genome Announc.">
        <title>Draft Genome Sequence of Criibacterium bergeronii gen. nov., sp. nov., Strain CCRI-22567T, Isolated from a Vaginal Sample from a Woman with Bacterial Vaginosis.</title>
        <authorList>
            <person name="Maheux A.F."/>
            <person name="Berube E."/>
            <person name="Boudreau D.K."/>
            <person name="Raymond F."/>
            <person name="Corbeil J."/>
            <person name="Roy P.H."/>
            <person name="Boissinot M."/>
            <person name="Omar R.F."/>
        </authorList>
    </citation>
    <scope>NUCLEOTIDE SEQUENCE [LARGE SCALE GENOMIC DNA]</scope>
    <source>
        <strain evidence="7 8">CCRI-22567</strain>
    </source>
</reference>
<feature type="binding site" evidence="4">
    <location>
        <position position="388"/>
    </location>
    <ligand>
        <name>S-adenosyl-L-methionine</name>
        <dbReference type="ChEBI" id="CHEBI:59789"/>
    </ligand>
</feature>
<organism evidence="7 8">
    <name type="scientific">Criibacterium bergeronii</name>
    <dbReference type="NCBI Taxonomy" id="1871336"/>
    <lineage>
        <taxon>Bacteria</taxon>
        <taxon>Bacillati</taxon>
        <taxon>Bacillota</taxon>
        <taxon>Clostridia</taxon>
        <taxon>Peptostreptococcales</taxon>
        <taxon>Filifactoraceae</taxon>
        <taxon>Criibacterium</taxon>
    </lineage>
</organism>
<gene>
    <name evidence="7" type="ORF">BBG48_008370</name>
</gene>
<dbReference type="RefSeq" id="WP_068914049.1">
    <property type="nucleotide sequence ID" value="NZ_MBEW02000021.1"/>
</dbReference>
<dbReference type="EC" id="2.1.1.190" evidence="7"/>
<dbReference type="SUPFAM" id="SSF53335">
    <property type="entry name" value="S-adenosyl-L-methionine-dependent methyltransferases"/>
    <property type="match status" value="1"/>
</dbReference>
<comment type="similarity">
    <text evidence="4">Belongs to the class I-like SAM-binding methyltransferase superfamily. RNA M5U methyltransferase family.</text>
</comment>
<feature type="domain" description="TRAM" evidence="6">
    <location>
        <begin position="1"/>
        <end position="56"/>
    </location>
</feature>
<evidence type="ECO:0000259" key="6">
    <source>
        <dbReference type="PROSITE" id="PS50926"/>
    </source>
</evidence>
<evidence type="ECO:0000256" key="4">
    <source>
        <dbReference type="PROSITE-ProRule" id="PRU01024"/>
    </source>
</evidence>
<dbReference type="PROSITE" id="PS01230">
    <property type="entry name" value="TRMA_1"/>
    <property type="match status" value="1"/>
</dbReference>
<keyword evidence="3 4" id="KW-0949">S-adenosyl-L-methionine</keyword>
<dbReference type="FunFam" id="3.40.50.150:FF:000009">
    <property type="entry name" value="23S rRNA (Uracil(1939)-C(5))-methyltransferase RlmD"/>
    <property type="match status" value="1"/>
</dbReference>
<name>A0A371IJW9_9FIRM</name>
<dbReference type="Gene3D" id="3.40.50.150">
    <property type="entry name" value="Vaccinia Virus protein VP39"/>
    <property type="match status" value="1"/>
</dbReference>
<accession>A0A371IJW9</accession>
<dbReference type="PANTHER" id="PTHR11061:SF30">
    <property type="entry name" value="TRNA (URACIL(54)-C(5))-METHYLTRANSFERASE"/>
    <property type="match status" value="1"/>
</dbReference>
<dbReference type="GO" id="GO:0070041">
    <property type="term" value="F:rRNA (uridine-C5-)-methyltransferase activity"/>
    <property type="evidence" value="ECO:0007669"/>
    <property type="project" value="TreeGrafter"/>
</dbReference>
<proteinExistence type="inferred from homology"/>
<feature type="binding site" evidence="4">
    <location>
        <position position="319"/>
    </location>
    <ligand>
        <name>S-adenosyl-L-methionine</name>
        <dbReference type="ChEBI" id="CHEBI:59789"/>
    </ligand>
</feature>
<dbReference type="Proteomes" id="UP000093352">
    <property type="component" value="Unassembled WGS sequence"/>
</dbReference>
<feature type="active site" evidence="5">
    <location>
        <position position="415"/>
    </location>
</feature>
<dbReference type="Pfam" id="PF05958">
    <property type="entry name" value="tRNA_U5-meth_tr"/>
    <property type="match status" value="1"/>
</dbReference>
<dbReference type="CDD" id="cd02440">
    <property type="entry name" value="AdoMet_MTases"/>
    <property type="match status" value="1"/>
</dbReference>
<protein>
    <submittedName>
        <fullName evidence="7">23S rRNA (Uracil(1939)-C(5))-methyltransferase RlmD</fullName>
        <ecNumber evidence="7">2.1.1.190</ecNumber>
    </submittedName>
</protein>
<dbReference type="NCBIfam" id="TIGR00479">
    <property type="entry name" value="rumA"/>
    <property type="match status" value="1"/>
</dbReference>
<dbReference type="Gene3D" id="2.40.50.1070">
    <property type="match status" value="1"/>
</dbReference>
<dbReference type="InterPro" id="IPR002792">
    <property type="entry name" value="TRAM_dom"/>
</dbReference>
<dbReference type="FunFam" id="2.40.50.1070:FF:000003">
    <property type="entry name" value="23S rRNA (Uracil-5-)-methyltransferase RumA"/>
    <property type="match status" value="1"/>
</dbReference>
<feature type="binding site" evidence="4">
    <location>
        <position position="290"/>
    </location>
    <ligand>
        <name>S-adenosyl-L-methionine</name>
        <dbReference type="ChEBI" id="CHEBI:59789"/>
    </ligand>
</feature>
<dbReference type="PANTHER" id="PTHR11061">
    <property type="entry name" value="RNA M5U METHYLTRANSFERASE"/>
    <property type="match status" value="1"/>
</dbReference>
<keyword evidence="1 4" id="KW-0489">Methyltransferase</keyword>
<feature type="binding site" evidence="4">
    <location>
        <position position="340"/>
    </location>
    <ligand>
        <name>S-adenosyl-L-methionine</name>
        <dbReference type="ChEBI" id="CHEBI:59789"/>
    </ligand>
</feature>
<keyword evidence="2 4" id="KW-0808">Transferase</keyword>
<dbReference type="InterPro" id="IPR030390">
    <property type="entry name" value="MeTrfase_TrmA_AS"/>
</dbReference>
<dbReference type="Gene3D" id="2.40.50.140">
    <property type="entry name" value="Nucleic acid-binding proteins"/>
    <property type="match status" value="1"/>
</dbReference>
<dbReference type="InterPro" id="IPR029063">
    <property type="entry name" value="SAM-dependent_MTases_sf"/>
</dbReference>
<dbReference type="SUPFAM" id="SSF50249">
    <property type="entry name" value="Nucleic acid-binding proteins"/>
    <property type="match status" value="1"/>
</dbReference>
<dbReference type="PROSITE" id="PS51687">
    <property type="entry name" value="SAM_MT_RNA_M5U"/>
    <property type="match status" value="1"/>
</dbReference>
<sequence>MENIFEMEIIDLTDEGSAVGKVEGLTVFTDKGIVADIVKAKIVKKKKNYILAKTIQILKKSKKRCDKKICDIQDICGGCELLDMKYEEQLKLKKEIVTQKLIRLGDIKNPVVKDTIGMDRPYHYRNKSVMPISLDNKKVENKFAKEDIKIGFYKRKTHEIVPFTDCKIQDTVNNKIVDIVKAFVVKNKISIYDEKTGKGVLRHIITKISHYNTDIMLILVTNSKKTLEVNYLIKEFKEKNIPVKTIVQNINTKNTNVILSNESITLYGDGFITDEIDKVYFNIYPVSFFQVNYTQMKKLYNKAFEYADLQTSDVVYDLYSGIGTISLLMAKKVSQVYGVEVVQEAVKSAKNNAVKNNITNAEFIAGKVEDKMQELMNNSKRPNKIVLDPARKGCEQSVLEKLIQIEPEKIVYISCNPSTLARDLKILLTSGKYELKEVTPCDMFPNTMGIEAVAHLSRK</sequence>
<dbReference type="AlphaFoldDB" id="A0A371IJW9"/>
<comment type="caution">
    <text evidence="7">The sequence shown here is derived from an EMBL/GenBank/DDBJ whole genome shotgun (WGS) entry which is preliminary data.</text>
</comment>
<evidence type="ECO:0000256" key="3">
    <source>
        <dbReference type="ARBA" id="ARBA00022691"/>
    </source>
</evidence>
<evidence type="ECO:0000256" key="5">
    <source>
        <dbReference type="PROSITE-ProRule" id="PRU10015"/>
    </source>
</evidence>
<evidence type="ECO:0000313" key="8">
    <source>
        <dbReference type="Proteomes" id="UP000093352"/>
    </source>
</evidence>
<dbReference type="InterPro" id="IPR012340">
    <property type="entry name" value="NA-bd_OB-fold"/>
</dbReference>
<dbReference type="InterPro" id="IPR010280">
    <property type="entry name" value="U5_MeTrfase_fam"/>
</dbReference>
<evidence type="ECO:0000313" key="7">
    <source>
        <dbReference type="EMBL" id="RDY20766.1"/>
    </source>
</evidence>
<feature type="active site" description="Nucleophile" evidence="4">
    <location>
        <position position="415"/>
    </location>
</feature>
<keyword evidence="8" id="KW-1185">Reference proteome</keyword>
<evidence type="ECO:0000256" key="1">
    <source>
        <dbReference type="ARBA" id="ARBA00022603"/>
    </source>
</evidence>
<dbReference type="PROSITE" id="PS50926">
    <property type="entry name" value="TRAM"/>
    <property type="match status" value="1"/>
</dbReference>
<dbReference type="EMBL" id="MBEW02000021">
    <property type="protein sequence ID" value="RDY20766.1"/>
    <property type="molecule type" value="Genomic_DNA"/>
</dbReference>
<dbReference type="STRING" id="1871336.BBG48_05455"/>
<evidence type="ECO:0000256" key="2">
    <source>
        <dbReference type="ARBA" id="ARBA00022679"/>
    </source>
</evidence>